<keyword evidence="4" id="KW-1185">Reference proteome</keyword>
<dbReference type="InterPro" id="IPR002912">
    <property type="entry name" value="ACT_dom"/>
</dbReference>
<reference evidence="3 4" key="1">
    <citation type="submission" date="2017-02" db="EMBL/GenBank/DDBJ databases">
        <authorList>
            <person name="Peterson S.W."/>
        </authorList>
    </citation>
    <scope>NUCLEOTIDE SEQUENCE [LARGE SCALE GENOMIC DNA]</scope>
    <source>
        <strain evidence="3 4">ATCC 27749</strain>
    </source>
</reference>
<accession>A0A1T4WEJ7</accession>
<dbReference type="OrthoDB" id="9803078at2"/>
<evidence type="ECO:0000313" key="3">
    <source>
        <dbReference type="EMBL" id="SKA75569.1"/>
    </source>
</evidence>
<dbReference type="GeneID" id="93336946"/>
<dbReference type="PANTHER" id="PTHR34875">
    <property type="entry name" value="UPF0237 PROTEIN MJ1558"/>
    <property type="match status" value="1"/>
</dbReference>
<name>A0A1T4WEJ7_9FIRM</name>
<evidence type="ECO:0000256" key="1">
    <source>
        <dbReference type="HAMAP-Rule" id="MF_01054"/>
    </source>
</evidence>
<dbReference type="InterPro" id="IPR050990">
    <property type="entry name" value="UPF0237/GcvR_regulator"/>
</dbReference>
<dbReference type="PANTHER" id="PTHR34875:SF6">
    <property type="entry name" value="UPF0237 PROTEIN MJ1558"/>
    <property type="match status" value="1"/>
</dbReference>
<dbReference type="Proteomes" id="UP000190286">
    <property type="component" value="Unassembled WGS sequence"/>
</dbReference>
<dbReference type="Gene3D" id="3.30.70.260">
    <property type="match status" value="1"/>
</dbReference>
<proteinExistence type="inferred from homology"/>
<dbReference type="InterPro" id="IPR022986">
    <property type="entry name" value="UPF0237_ACT"/>
</dbReference>
<protein>
    <recommendedName>
        <fullName evidence="1">UPF0237 protein SAMN02745178_00454</fullName>
    </recommendedName>
</protein>
<dbReference type="NCBIfam" id="NF001220">
    <property type="entry name" value="PRK00194.1"/>
    <property type="match status" value="1"/>
</dbReference>
<dbReference type="InterPro" id="IPR045865">
    <property type="entry name" value="ACT-like_dom_sf"/>
</dbReference>
<comment type="similarity">
    <text evidence="1">Belongs to the UPF0237 family.</text>
</comment>
<dbReference type="PROSITE" id="PS51671">
    <property type="entry name" value="ACT"/>
    <property type="match status" value="1"/>
</dbReference>
<dbReference type="CDD" id="cd04872">
    <property type="entry name" value="ACT_1ZPV"/>
    <property type="match status" value="1"/>
</dbReference>
<gene>
    <name evidence="3" type="ORF">SAMN02745178_00454</name>
</gene>
<dbReference type="AlphaFoldDB" id="A0A1T4WEJ7"/>
<evidence type="ECO:0000259" key="2">
    <source>
        <dbReference type="PROSITE" id="PS51671"/>
    </source>
</evidence>
<sequence length="89" mass="9678">MKAVITVIGQDTVGVVAKVSAVCAELNINIEDVSQSIMQDMFCMIMLVDLSKANAGAAEVRDRFAALGKEMKMQVTVTRQEVFDAMHTI</sequence>
<dbReference type="RefSeq" id="WP_078783468.1">
    <property type="nucleotide sequence ID" value="NZ_CABIYV010000009.1"/>
</dbReference>
<dbReference type="STRING" id="745368.SAMN02745178_00454"/>
<evidence type="ECO:0000313" key="4">
    <source>
        <dbReference type="Proteomes" id="UP000190286"/>
    </source>
</evidence>
<dbReference type="Pfam" id="PF13740">
    <property type="entry name" value="ACT_6"/>
    <property type="match status" value="1"/>
</dbReference>
<dbReference type="SUPFAM" id="SSF55021">
    <property type="entry name" value="ACT-like"/>
    <property type="match status" value="1"/>
</dbReference>
<feature type="domain" description="ACT" evidence="2">
    <location>
        <begin position="4"/>
        <end position="85"/>
    </location>
</feature>
<dbReference type="HAMAP" id="MF_01054">
    <property type="entry name" value="UPF0237"/>
    <property type="match status" value="1"/>
</dbReference>
<organism evidence="3 4">
    <name type="scientific">Gemmiger formicilis</name>
    <dbReference type="NCBI Taxonomy" id="745368"/>
    <lineage>
        <taxon>Bacteria</taxon>
        <taxon>Bacillati</taxon>
        <taxon>Bacillota</taxon>
        <taxon>Clostridia</taxon>
        <taxon>Eubacteriales</taxon>
        <taxon>Gemmiger</taxon>
    </lineage>
</organism>
<dbReference type="EMBL" id="FUYF01000002">
    <property type="protein sequence ID" value="SKA75569.1"/>
    <property type="molecule type" value="Genomic_DNA"/>
</dbReference>